<feature type="transmembrane region" description="Helical" evidence="8">
    <location>
        <begin position="6"/>
        <end position="27"/>
    </location>
</feature>
<organism evidence="9 10">
    <name type="scientific">Paludibacter jiangxiensis</name>
    <dbReference type="NCBI Taxonomy" id="681398"/>
    <lineage>
        <taxon>Bacteria</taxon>
        <taxon>Pseudomonadati</taxon>
        <taxon>Bacteroidota</taxon>
        <taxon>Bacteroidia</taxon>
        <taxon>Bacteroidales</taxon>
        <taxon>Paludibacteraceae</taxon>
        <taxon>Paludibacter</taxon>
    </lineage>
</organism>
<evidence type="ECO:0000256" key="8">
    <source>
        <dbReference type="SAM" id="Phobius"/>
    </source>
</evidence>
<evidence type="ECO:0000256" key="2">
    <source>
        <dbReference type="ARBA" id="ARBA00022448"/>
    </source>
</evidence>
<dbReference type="GO" id="GO:0005274">
    <property type="term" value="F:allantoin:proton symporter activity"/>
    <property type="evidence" value="ECO:0007669"/>
    <property type="project" value="TreeGrafter"/>
</dbReference>
<feature type="transmembrane region" description="Helical" evidence="8">
    <location>
        <begin position="280"/>
        <end position="301"/>
    </location>
</feature>
<evidence type="ECO:0000256" key="6">
    <source>
        <dbReference type="ARBA" id="ARBA00022989"/>
    </source>
</evidence>
<evidence type="ECO:0000313" key="10">
    <source>
        <dbReference type="Proteomes" id="UP000076586"/>
    </source>
</evidence>
<dbReference type="STRING" id="681398.PJIAN_1761"/>
<evidence type="ECO:0000313" key="9">
    <source>
        <dbReference type="EMBL" id="GAT62169.1"/>
    </source>
</evidence>
<feature type="transmembrane region" description="Helical" evidence="8">
    <location>
        <begin position="39"/>
        <end position="60"/>
    </location>
</feature>
<dbReference type="OrthoDB" id="110585at2"/>
<proteinExistence type="predicted"/>
<keyword evidence="2" id="KW-0813">Transport</keyword>
<dbReference type="GO" id="GO:0005524">
    <property type="term" value="F:ATP binding"/>
    <property type="evidence" value="ECO:0007669"/>
    <property type="project" value="UniProtKB-KW"/>
</dbReference>
<keyword evidence="10" id="KW-1185">Reference proteome</keyword>
<feature type="transmembrane region" description="Helical" evidence="8">
    <location>
        <begin position="313"/>
        <end position="331"/>
    </location>
</feature>
<name>A0A170YXV9_9BACT</name>
<evidence type="ECO:0000256" key="7">
    <source>
        <dbReference type="ARBA" id="ARBA00023136"/>
    </source>
</evidence>
<dbReference type="InterPro" id="IPR009834">
    <property type="entry name" value="Ureide_permease"/>
</dbReference>
<dbReference type="EMBL" id="BDCR01000001">
    <property type="protein sequence ID" value="GAT62169.1"/>
    <property type="molecule type" value="Genomic_DNA"/>
</dbReference>
<protein>
    <submittedName>
        <fullName evidence="9">Glucose uptake protein</fullName>
    </submittedName>
</protein>
<feature type="transmembrane region" description="Helical" evidence="8">
    <location>
        <begin position="111"/>
        <end position="131"/>
    </location>
</feature>
<keyword evidence="7 8" id="KW-0472">Membrane</keyword>
<reference evidence="10" key="1">
    <citation type="submission" date="2016-04" db="EMBL/GenBank/DDBJ databases">
        <title>Draft genome sequence of Paludibacter jiangxiensis strain NM7.</title>
        <authorList>
            <person name="Qiu Y."/>
            <person name="Matsuura N."/>
            <person name="Ohashi A."/>
            <person name="Tourlousse M.D."/>
            <person name="Sekiguchi Y."/>
        </authorList>
    </citation>
    <scope>NUCLEOTIDE SEQUENCE [LARGE SCALE GENOMIC DNA]</scope>
    <source>
        <strain evidence="10">NM7</strain>
    </source>
</reference>
<comment type="subcellular location">
    <subcellularLocation>
        <location evidence="1">Membrane</location>
        <topology evidence="1">Multi-pass membrane protein</topology>
    </subcellularLocation>
</comment>
<feature type="transmembrane region" description="Helical" evidence="8">
    <location>
        <begin position="137"/>
        <end position="158"/>
    </location>
</feature>
<keyword evidence="6 8" id="KW-1133">Transmembrane helix</keyword>
<feature type="transmembrane region" description="Helical" evidence="8">
    <location>
        <begin position="252"/>
        <end position="274"/>
    </location>
</feature>
<dbReference type="GO" id="GO:0016020">
    <property type="term" value="C:membrane"/>
    <property type="evidence" value="ECO:0007669"/>
    <property type="project" value="UniProtKB-SubCell"/>
</dbReference>
<feature type="transmembrane region" description="Helical" evidence="8">
    <location>
        <begin position="209"/>
        <end position="231"/>
    </location>
</feature>
<keyword evidence="4" id="KW-0547">Nucleotide-binding</keyword>
<accession>A0A170YXV9</accession>
<dbReference type="Proteomes" id="UP000076586">
    <property type="component" value="Unassembled WGS sequence"/>
</dbReference>
<dbReference type="RefSeq" id="WP_068702144.1">
    <property type="nucleotide sequence ID" value="NZ_BDCR01000001.1"/>
</dbReference>
<dbReference type="GO" id="GO:0015505">
    <property type="term" value="F:uracil:monoatomic cation symporter activity"/>
    <property type="evidence" value="ECO:0007669"/>
    <property type="project" value="TreeGrafter"/>
</dbReference>
<gene>
    <name evidence="9" type="ORF">PJIAN_1761</name>
</gene>
<keyword evidence="5" id="KW-0067">ATP-binding</keyword>
<keyword evidence="3 8" id="KW-0812">Transmembrane</keyword>
<feature type="transmembrane region" description="Helical" evidence="8">
    <location>
        <begin position="80"/>
        <end position="104"/>
    </location>
</feature>
<feature type="transmembrane region" description="Helical" evidence="8">
    <location>
        <begin position="170"/>
        <end position="189"/>
    </location>
</feature>
<dbReference type="PANTHER" id="PTHR31081">
    <property type="entry name" value="UREIDE PERMEASE 1-RELATED-RELATED"/>
    <property type="match status" value="1"/>
</dbReference>
<dbReference type="PANTHER" id="PTHR31081:SF5">
    <property type="entry name" value="UREIDE PERMEASE 1-RELATED"/>
    <property type="match status" value="1"/>
</dbReference>
<dbReference type="InterPro" id="IPR030189">
    <property type="entry name" value="UPS_plant"/>
</dbReference>
<dbReference type="Pfam" id="PF07168">
    <property type="entry name" value="Ureide_permease"/>
    <property type="match status" value="2"/>
</dbReference>
<sequence length="334" mass="35749">MTLIQNYVPAIIFLIFSMICWGSWANTQKMAAKTWRYELFYFDFVWGLLLTAVVAAFTLGSFGSDGRPFLEDIAKADGTSILYALAGGIVWNLGTFLLVAAMAIAGMAVGFPIGGGLAWVLGIIVNFIIAGSQGNNVALLFTGVALIVVAIFCCMAAYKKLVAGKQQTTTKGIVVSLLAGLTIAFFYGLVVKSLDPAYVSGGSGNLTPFTGVFFFTIGAVISTPIFNLFVMRHPVEGEKLTLRDYFKGDLKTHLIGVLGGIIWMSGMVISFMAVPKAGPTISYALTNGAPVVAMFWGVFVWKEFKSAPKSTNILLTAMFSLFIIGLVLITLSKA</sequence>
<dbReference type="AlphaFoldDB" id="A0A170YXV9"/>
<evidence type="ECO:0000256" key="5">
    <source>
        <dbReference type="ARBA" id="ARBA00022840"/>
    </source>
</evidence>
<evidence type="ECO:0000256" key="4">
    <source>
        <dbReference type="ARBA" id="ARBA00022741"/>
    </source>
</evidence>
<comment type="caution">
    <text evidence="9">The sequence shown here is derived from an EMBL/GenBank/DDBJ whole genome shotgun (WGS) entry which is preliminary data.</text>
</comment>
<evidence type="ECO:0000256" key="3">
    <source>
        <dbReference type="ARBA" id="ARBA00022692"/>
    </source>
</evidence>
<reference evidence="10" key="2">
    <citation type="journal article" date="2017" name="Genome Announc.">
        <title>Draft genome sequence of Paludibacter jiangxiensis NM7(T), a propionate-producing fermentative bacterium.</title>
        <authorList>
            <person name="Qiu Y.-L."/>
            <person name="Tourlousse D.M."/>
            <person name="Matsuura N."/>
            <person name="Ohashi A."/>
            <person name="Sekiguchi Y."/>
        </authorList>
    </citation>
    <scope>NUCLEOTIDE SEQUENCE [LARGE SCALE GENOMIC DNA]</scope>
    <source>
        <strain evidence="10">NM7</strain>
    </source>
</reference>
<evidence type="ECO:0000256" key="1">
    <source>
        <dbReference type="ARBA" id="ARBA00004141"/>
    </source>
</evidence>